<dbReference type="EMBL" id="CP000851">
    <property type="protein sequence ID" value="ABV88603.1"/>
    <property type="molecule type" value="Genomic_DNA"/>
</dbReference>
<keyword evidence="2" id="KW-1185">Reference proteome</keyword>
<dbReference type="GO" id="GO:0003676">
    <property type="term" value="F:nucleic acid binding"/>
    <property type="evidence" value="ECO:0007669"/>
    <property type="project" value="InterPro"/>
</dbReference>
<proteinExistence type="predicted"/>
<reference evidence="1 2" key="1">
    <citation type="submission" date="2007-10" db="EMBL/GenBank/DDBJ databases">
        <title>Complete sequence of Shewanella pealeana ATCC 700345.</title>
        <authorList>
            <consortium name="US DOE Joint Genome Institute"/>
            <person name="Copeland A."/>
            <person name="Lucas S."/>
            <person name="Lapidus A."/>
            <person name="Barry K."/>
            <person name="Glavina del Rio T."/>
            <person name="Dalin E."/>
            <person name="Tice H."/>
            <person name="Pitluck S."/>
            <person name="Chertkov O."/>
            <person name="Brettin T."/>
            <person name="Bruce D."/>
            <person name="Detter J.C."/>
            <person name="Han C."/>
            <person name="Schmutz J."/>
            <person name="Larimer F."/>
            <person name="Land M."/>
            <person name="Hauser L."/>
            <person name="Kyrpides N."/>
            <person name="Kim E."/>
            <person name="Zhao J.-S.Z."/>
            <person name="Manno D."/>
            <person name="Hawari J."/>
            <person name="Richardson P."/>
        </authorList>
    </citation>
    <scope>NUCLEOTIDE SEQUENCE [LARGE SCALE GENOMIC DNA]</scope>
    <source>
        <strain evidence="2">ATCC 700345 / ANG-SQ1</strain>
    </source>
</reference>
<dbReference type="eggNOG" id="ENOG502ZAAN">
    <property type="taxonomic scope" value="Bacteria"/>
</dbReference>
<dbReference type="STRING" id="398579.Spea_3288"/>
<name>A8H7R6_SHEPA</name>
<dbReference type="AlphaFoldDB" id="A8H7R6"/>
<accession>A8H7R6</accession>
<gene>
    <name evidence="1" type="ordered locus">Spea_3288</name>
</gene>
<dbReference type="Pfam" id="PF14281">
    <property type="entry name" value="PDDEXK_4"/>
    <property type="match status" value="1"/>
</dbReference>
<dbReference type="RefSeq" id="WP_012156502.1">
    <property type="nucleotide sequence ID" value="NC_009901.1"/>
</dbReference>
<evidence type="ECO:0008006" key="3">
    <source>
        <dbReference type="Google" id="ProtNLM"/>
    </source>
</evidence>
<evidence type="ECO:0000313" key="2">
    <source>
        <dbReference type="Proteomes" id="UP000002608"/>
    </source>
</evidence>
<dbReference type="HOGENOM" id="CLU_628360_0_0_6"/>
<protein>
    <recommendedName>
        <fullName evidence="3">PD-(D/E)XK nuclease superfamily protein</fullName>
    </recommendedName>
</protein>
<dbReference type="Proteomes" id="UP000002608">
    <property type="component" value="Chromosome"/>
</dbReference>
<sequence length="436" mass="50819">MEPLYLKLKSDLNQFFQDPNYLAFYQRFKAVTYLDGYVTFDENRKSDTLRWLLTPREGHLQQDYFIKALLAAYYREATTEQLIDLPQAYELSVKSFNQATVMRELVITNNKRIDLLLADAASKTLILIERKDGSKAHTGQLLSYFDWAETHYPDWKKYYILSDSCNQNHDKQMHPAFVQLDDEWISTAIKRLLESEALPARQSGVLKDIQAYVFGEWDEHTEKADKDITKYAKLLAHKHASLFETLSHESVMANGKQIQLGHVSPQNYFNSLALESQVRDSDDLNELLLILQASHEVLDYIQDYSSFEHLADEIKNIYPQIISDVESDGVSFLLTKHYSNPDDYYPYYFNLAKHTDEETGNDYYTVNWEAHKKCHESEIKYAESFAQKAGMKISRNWQFRSMARITQKDGIDKLDISSNSPIRIEIDEFIKLARSL</sequence>
<organism evidence="1 2">
    <name type="scientific">Shewanella pealeana (strain ATCC 700345 / ANG-SQ1)</name>
    <dbReference type="NCBI Taxonomy" id="398579"/>
    <lineage>
        <taxon>Bacteria</taxon>
        <taxon>Pseudomonadati</taxon>
        <taxon>Pseudomonadota</taxon>
        <taxon>Gammaproteobacteria</taxon>
        <taxon>Alteromonadales</taxon>
        <taxon>Shewanellaceae</taxon>
        <taxon>Shewanella</taxon>
    </lineage>
</organism>
<evidence type="ECO:0000313" key="1">
    <source>
        <dbReference type="EMBL" id="ABV88603.1"/>
    </source>
</evidence>
<dbReference type="InterPro" id="IPR029470">
    <property type="entry name" value="PDDEXK_4"/>
</dbReference>
<dbReference type="KEGG" id="spl:Spea_3288"/>
<dbReference type="Gene3D" id="3.40.1350.10">
    <property type="match status" value="1"/>
</dbReference>
<dbReference type="InterPro" id="IPR011856">
    <property type="entry name" value="tRNA_endonuc-like_dom_sf"/>
</dbReference>
<dbReference type="OrthoDB" id="1453311at2"/>